<evidence type="ECO:0000313" key="2">
    <source>
        <dbReference type="EMBL" id="RPE66816.1"/>
    </source>
</evidence>
<dbReference type="SUPFAM" id="SSF46626">
    <property type="entry name" value="Cytochrome c"/>
    <property type="match status" value="1"/>
</dbReference>
<accession>A0A3N4U7T3</accession>
<dbReference type="AlphaFoldDB" id="A0A3N4U7T3"/>
<dbReference type="RefSeq" id="WP_124222990.1">
    <property type="nucleotide sequence ID" value="NZ_RKQL01000004.1"/>
</dbReference>
<dbReference type="OrthoDB" id="8910827at2"/>
<gene>
    <name evidence="2" type="ORF">EDC62_1890</name>
</gene>
<proteinExistence type="predicted"/>
<organism evidence="2 3">
    <name type="scientific">Tibeticola sediminis</name>
    <dbReference type="NCBI Taxonomy" id="1917811"/>
    <lineage>
        <taxon>Bacteria</taxon>
        <taxon>Pseudomonadati</taxon>
        <taxon>Pseudomonadota</taxon>
        <taxon>Betaproteobacteria</taxon>
        <taxon>Burkholderiales</taxon>
        <taxon>Comamonadaceae</taxon>
        <taxon>Tibeticola</taxon>
    </lineage>
</organism>
<protein>
    <recommendedName>
        <fullName evidence="4">Cytochrome c domain-containing protein</fullName>
    </recommendedName>
</protein>
<sequence>MSLTWHAGPGPGRLRWSRAAALAWGLAAALGIAPVAWAAPDAALAAQAAQLALDKGCYGCHGATPRGSAPSMKALSEKLGRQPGADPAAQQSYAQRLVRCDGMSRIGAHQQLTLEEATLLVGWLAAGGH</sequence>
<name>A0A3N4U7T3_9BURK</name>
<dbReference type="GO" id="GO:0009055">
    <property type="term" value="F:electron transfer activity"/>
    <property type="evidence" value="ECO:0007669"/>
    <property type="project" value="InterPro"/>
</dbReference>
<keyword evidence="3" id="KW-1185">Reference proteome</keyword>
<evidence type="ECO:0000313" key="3">
    <source>
        <dbReference type="Proteomes" id="UP000272193"/>
    </source>
</evidence>
<dbReference type="Proteomes" id="UP000272193">
    <property type="component" value="Unassembled WGS sequence"/>
</dbReference>
<feature type="chain" id="PRO_5018133143" description="Cytochrome c domain-containing protein" evidence="1">
    <location>
        <begin position="39"/>
        <end position="129"/>
    </location>
</feature>
<keyword evidence="1" id="KW-0732">Signal</keyword>
<feature type="signal peptide" evidence="1">
    <location>
        <begin position="1"/>
        <end position="38"/>
    </location>
</feature>
<dbReference type="GO" id="GO:0020037">
    <property type="term" value="F:heme binding"/>
    <property type="evidence" value="ECO:0007669"/>
    <property type="project" value="InterPro"/>
</dbReference>
<dbReference type="EMBL" id="RKQL01000004">
    <property type="protein sequence ID" value="RPE66816.1"/>
    <property type="molecule type" value="Genomic_DNA"/>
</dbReference>
<comment type="caution">
    <text evidence="2">The sequence shown here is derived from an EMBL/GenBank/DDBJ whole genome shotgun (WGS) entry which is preliminary data.</text>
</comment>
<evidence type="ECO:0000256" key="1">
    <source>
        <dbReference type="SAM" id="SignalP"/>
    </source>
</evidence>
<dbReference type="InterPro" id="IPR036909">
    <property type="entry name" value="Cyt_c-like_dom_sf"/>
</dbReference>
<reference evidence="2 3" key="1">
    <citation type="submission" date="2018-11" db="EMBL/GenBank/DDBJ databases">
        <title>Genomic Encyclopedia of Type Strains, Phase IV (KMG-IV): sequencing the most valuable type-strain genomes for metagenomic binning, comparative biology and taxonomic classification.</title>
        <authorList>
            <person name="Goeker M."/>
        </authorList>
    </citation>
    <scope>NUCLEOTIDE SEQUENCE [LARGE SCALE GENOMIC DNA]</scope>
    <source>
        <strain evidence="2 3">DSM 101684</strain>
    </source>
</reference>
<dbReference type="Gene3D" id="1.10.760.10">
    <property type="entry name" value="Cytochrome c-like domain"/>
    <property type="match status" value="1"/>
</dbReference>
<evidence type="ECO:0008006" key="4">
    <source>
        <dbReference type="Google" id="ProtNLM"/>
    </source>
</evidence>